<evidence type="ECO:0000313" key="1">
    <source>
        <dbReference type="EMBL" id="SVC81151.1"/>
    </source>
</evidence>
<dbReference type="AlphaFoldDB" id="A0A382QAA7"/>
<dbReference type="EMBL" id="UINC01112305">
    <property type="protein sequence ID" value="SVC81151.1"/>
    <property type="molecule type" value="Genomic_DNA"/>
</dbReference>
<feature type="non-terminal residue" evidence="1">
    <location>
        <position position="172"/>
    </location>
</feature>
<organism evidence="1">
    <name type="scientific">marine metagenome</name>
    <dbReference type="NCBI Taxonomy" id="408172"/>
    <lineage>
        <taxon>unclassified sequences</taxon>
        <taxon>metagenomes</taxon>
        <taxon>ecological metagenomes</taxon>
    </lineage>
</organism>
<proteinExistence type="predicted"/>
<protein>
    <submittedName>
        <fullName evidence="1">Uncharacterized protein</fullName>
    </submittedName>
</protein>
<gene>
    <name evidence="1" type="ORF">METZ01_LOCUS334005</name>
</gene>
<sequence length="172" mass="20586">MKKVCIISLRGSIVYDGMGSCVGDSVCEVVKRWVVDRQDKDTHEFSYHRVNLFGKKNPRRDINAIKNANVLLFISYSEFIYHIKNRIGGWEYRRSWNDLLDIRKVVNPIKQVVWLFSSDNRDDKELFENHVFPKIPIRVVMFDENLRSETWHRNGYTRYDWFGNVHSLKVDW</sequence>
<reference evidence="1" key="1">
    <citation type="submission" date="2018-05" db="EMBL/GenBank/DDBJ databases">
        <authorList>
            <person name="Lanie J.A."/>
            <person name="Ng W.-L."/>
            <person name="Kazmierczak K.M."/>
            <person name="Andrzejewski T.M."/>
            <person name="Davidsen T.M."/>
            <person name="Wayne K.J."/>
            <person name="Tettelin H."/>
            <person name="Glass J.I."/>
            <person name="Rusch D."/>
            <person name="Podicherti R."/>
            <person name="Tsui H.-C.T."/>
            <person name="Winkler M.E."/>
        </authorList>
    </citation>
    <scope>NUCLEOTIDE SEQUENCE</scope>
</reference>
<accession>A0A382QAA7</accession>
<name>A0A382QAA7_9ZZZZ</name>